<reference evidence="1 2" key="1">
    <citation type="submission" date="2023-09" db="EMBL/GenBank/DDBJ databases">
        <title>Pyrofollis japonicus gen. nov. sp. nov., a novel member of the family Pyrodictiaceae isolated from the Iheya North hydrothermal field.</title>
        <authorList>
            <person name="Miyazaki U."/>
            <person name="Sanari M."/>
            <person name="Tame A."/>
            <person name="Kitajima M."/>
            <person name="Okamoto A."/>
            <person name="Sawayama S."/>
            <person name="Miyazaki J."/>
            <person name="Takai K."/>
            <person name="Nakagawa S."/>
        </authorList>
    </citation>
    <scope>NUCLEOTIDE SEQUENCE [LARGE SCALE GENOMIC DNA]</scope>
    <source>
        <strain evidence="1 2">AV2</strain>
    </source>
</reference>
<dbReference type="RefSeq" id="WP_338248369.1">
    <property type="nucleotide sequence ID" value="NZ_AP028907.1"/>
</dbReference>
<protein>
    <recommendedName>
        <fullName evidence="3">HMA domain-containing protein</fullName>
    </recommendedName>
</protein>
<evidence type="ECO:0000313" key="1">
    <source>
        <dbReference type="EMBL" id="BES81721.1"/>
    </source>
</evidence>
<dbReference type="Proteomes" id="UP001341135">
    <property type="component" value="Chromosome"/>
</dbReference>
<evidence type="ECO:0000313" key="2">
    <source>
        <dbReference type="Proteomes" id="UP001341135"/>
    </source>
</evidence>
<proteinExistence type="predicted"/>
<keyword evidence="2" id="KW-1185">Reference proteome</keyword>
<evidence type="ECO:0008006" key="3">
    <source>
        <dbReference type="Google" id="ProtNLM"/>
    </source>
</evidence>
<organism evidence="1 2">
    <name type="scientific">Pyrodictium abyssi</name>
    <dbReference type="NCBI Taxonomy" id="54256"/>
    <lineage>
        <taxon>Archaea</taxon>
        <taxon>Thermoproteota</taxon>
        <taxon>Thermoprotei</taxon>
        <taxon>Desulfurococcales</taxon>
        <taxon>Pyrodictiaceae</taxon>
        <taxon>Pyrodictium</taxon>
    </lineage>
</organism>
<dbReference type="GeneID" id="89289302"/>
<dbReference type="EMBL" id="AP028907">
    <property type="protein sequence ID" value="BES81721.1"/>
    <property type="molecule type" value="Genomic_DNA"/>
</dbReference>
<gene>
    <name evidence="1" type="ORF">PABY_12880</name>
</gene>
<sequence>MHDETKPITISITLDCSTCSKEELAKLLEEKLGAESVKEAIRDSMGKVKI</sequence>
<name>A0ABM8IXV5_9CREN</name>
<accession>A0ABM8IXV5</accession>